<evidence type="ECO:0000313" key="2">
    <source>
        <dbReference type="Proteomes" id="UP000829398"/>
    </source>
</evidence>
<protein>
    <submittedName>
        <fullName evidence="1">Agamous-like MADS-box protein AGL61</fullName>
    </submittedName>
</protein>
<accession>A0ACB8HWV4</accession>
<reference evidence="2" key="1">
    <citation type="journal article" date="2023" name="Hortic. Res.">
        <title>A chromosome-level phased genome enabling allele-level studies in sweet orange: a case study on citrus Huanglongbing tolerance.</title>
        <authorList>
            <person name="Wu B."/>
            <person name="Yu Q."/>
            <person name="Deng Z."/>
            <person name="Duan Y."/>
            <person name="Luo F."/>
            <person name="Gmitter F. Jr."/>
        </authorList>
    </citation>
    <scope>NUCLEOTIDE SEQUENCE [LARGE SCALE GENOMIC DNA]</scope>
    <source>
        <strain evidence="2">cv. Valencia</strain>
    </source>
</reference>
<keyword evidence="2" id="KW-1185">Reference proteome</keyword>
<organism evidence="1 2">
    <name type="scientific">Citrus sinensis</name>
    <name type="common">Sweet orange</name>
    <name type="synonym">Citrus aurantium var. sinensis</name>
    <dbReference type="NCBI Taxonomy" id="2711"/>
    <lineage>
        <taxon>Eukaryota</taxon>
        <taxon>Viridiplantae</taxon>
        <taxon>Streptophyta</taxon>
        <taxon>Embryophyta</taxon>
        <taxon>Tracheophyta</taxon>
        <taxon>Spermatophyta</taxon>
        <taxon>Magnoliopsida</taxon>
        <taxon>eudicotyledons</taxon>
        <taxon>Gunneridae</taxon>
        <taxon>Pentapetalae</taxon>
        <taxon>rosids</taxon>
        <taxon>malvids</taxon>
        <taxon>Sapindales</taxon>
        <taxon>Rutaceae</taxon>
        <taxon>Aurantioideae</taxon>
        <taxon>Citrus</taxon>
    </lineage>
</organism>
<gene>
    <name evidence="1" type="ORF">KPL71_026060</name>
</gene>
<name>A0ACB8HWV4_CITSI</name>
<sequence length="126" mass="14078">MITFSKRRSGIHKKASELVTLTGAEIGIVVFSPSGKPISFGHPSLEAVANQEHPNDNTHLLVELTARKGKETQPHWWETPVDELKHQEPLQMDAAVDLHKTFLAKLYEQPAVTSSSMAPPMYFHHT</sequence>
<dbReference type="Proteomes" id="UP000829398">
    <property type="component" value="Chromosome 9"/>
</dbReference>
<comment type="caution">
    <text evidence="1">The sequence shown here is derived from an EMBL/GenBank/DDBJ whole genome shotgun (WGS) entry which is preliminary data.</text>
</comment>
<evidence type="ECO:0000313" key="1">
    <source>
        <dbReference type="EMBL" id="KAH9679272.1"/>
    </source>
</evidence>
<proteinExistence type="predicted"/>
<dbReference type="EMBL" id="CM039178">
    <property type="protein sequence ID" value="KAH9679272.1"/>
    <property type="molecule type" value="Genomic_DNA"/>
</dbReference>